<keyword evidence="2" id="KW-0238">DNA-binding</keyword>
<accession>A0ABW2PNN5</accession>
<evidence type="ECO:0000256" key="2">
    <source>
        <dbReference type="ARBA" id="ARBA00023125"/>
    </source>
</evidence>
<dbReference type="InterPro" id="IPR000595">
    <property type="entry name" value="cNMP-bd_dom"/>
</dbReference>
<sequence length="224" mass="25646">MMNIMDALTRLQWDHLFSNETLEASSLVTYESGTMLCSNNQHIECLFVVLEGRVKIYTLSEEGKLRLLRLKAAPTLIGDIEYASGRNVLHTVEAVGPVICLRIPFEVLRRHNRTVEFTEHLLRGVSEKLFIEANASSNHLMSTLEERLAGYLISLSESGNELFQAEMSQLKRKEVAEWLGTSYRHLNRTLQAFVDEGLVTRTRKEVVILNSERLKERANGMFYE</sequence>
<keyword evidence="4" id="KW-0804">Transcription</keyword>
<evidence type="ECO:0000256" key="1">
    <source>
        <dbReference type="ARBA" id="ARBA00023015"/>
    </source>
</evidence>
<organism evidence="7 8">
    <name type="scientific">Exiguobacterium aestuarii</name>
    <dbReference type="NCBI Taxonomy" id="273527"/>
    <lineage>
        <taxon>Bacteria</taxon>
        <taxon>Bacillati</taxon>
        <taxon>Bacillota</taxon>
        <taxon>Bacilli</taxon>
        <taxon>Bacillales</taxon>
        <taxon>Bacillales Family XII. Incertae Sedis</taxon>
        <taxon>Exiguobacterium</taxon>
    </lineage>
</organism>
<dbReference type="SUPFAM" id="SSF51206">
    <property type="entry name" value="cAMP-binding domain-like"/>
    <property type="match status" value="1"/>
</dbReference>
<gene>
    <name evidence="7" type="ORF">ACFQO8_11250</name>
</gene>
<dbReference type="Pfam" id="PF00027">
    <property type="entry name" value="cNMP_binding"/>
    <property type="match status" value="1"/>
</dbReference>
<feature type="domain" description="Cyclic nucleotide-binding" evidence="5">
    <location>
        <begin position="20"/>
        <end position="110"/>
    </location>
</feature>
<dbReference type="Gene3D" id="2.60.120.10">
    <property type="entry name" value="Jelly Rolls"/>
    <property type="match status" value="1"/>
</dbReference>
<evidence type="ECO:0000259" key="5">
    <source>
        <dbReference type="PROSITE" id="PS50042"/>
    </source>
</evidence>
<keyword evidence="8" id="KW-1185">Reference proteome</keyword>
<dbReference type="PROSITE" id="PS50042">
    <property type="entry name" value="CNMP_BINDING_3"/>
    <property type="match status" value="1"/>
</dbReference>
<proteinExistence type="predicted"/>
<evidence type="ECO:0000313" key="8">
    <source>
        <dbReference type="Proteomes" id="UP001596439"/>
    </source>
</evidence>
<dbReference type="InterPro" id="IPR012318">
    <property type="entry name" value="HTH_CRP"/>
</dbReference>
<dbReference type="EMBL" id="JBHTCE010000002">
    <property type="protein sequence ID" value="MFC7390719.1"/>
    <property type="molecule type" value="Genomic_DNA"/>
</dbReference>
<evidence type="ECO:0000313" key="7">
    <source>
        <dbReference type="EMBL" id="MFC7390719.1"/>
    </source>
</evidence>
<comment type="caution">
    <text evidence="7">The sequence shown here is derived from an EMBL/GenBank/DDBJ whole genome shotgun (WGS) entry which is preliminary data.</text>
</comment>
<dbReference type="InterPro" id="IPR014710">
    <property type="entry name" value="RmlC-like_jellyroll"/>
</dbReference>
<feature type="domain" description="HTH crp-type" evidence="6">
    <location>
        <begin position="142"/>
        <end position="212"/>
    </location>
</feature>
<reference evidence="8" key="1">
    <citation type="journal article" date="2019" name="Int. J. Syst. Evol. Microbiol.">
        <title>The Global Catalogue of Microorganisms (GCM) 10K type strain sequencing project: providing services to taxonomists for standard genome sequencing and annotation.</title>
        <authorList>
            <consortium name="The Broad Institute Genomics Platform"/>
            <consortium name="The Broad Institute Genome Sequencing Center for Infectious Disease"/>
            <person name="Wu L."/>
            <person name="Ma J."/>
        </authorList>
    </citation>
    <scope>NUCLEOTIDE SEQUENCE [LARGE SCALE GENOMIC DNA]</scope>
    <source>
        <strain evidence="8">CCUG 55590</strain>
    </source>
</reference>
<dbReference type="InterPro" id="IPR036390">
    <property type="entry name" value="WH_DNA-bd_sf"/>
</dbReference>
<dbReference type="RefSeq" id="WP_214790146.1">
    <property type="nucleotide sequence ID" value="NZ_JANIEL010000095.1"/>
</dbReference>
<dbReference type="Proteomes" id="UP001596439">
    <property type="component" value="Unassembled WGS sequence"/>
</dbReference>
<protein>
    <submittedName>
        <fullName evidence="7">Crp/Fnr family transcriptional regulator</fullName>
    </submittedName>
</protein>
<dbReference type="Pfam" id="PF13545">
    <property type="entry name" value="HTH_Crp_2"/>
    <property type="match status" value="1"/>
</dbReference>
<dbReference type="CDD" id="cd00038">
    <property type="entry name" value="CAP_ED"/>
    <property type="match status" value="1"/>
</dbReference>
<dbReference type="SUPFAM" id="SSF46785">
    <property type="entry name" value="Winged helix' DNA-binding domain"/>
    <property type="match status" value="1"/>
</dbReference>
<evidence type="ECO:0000256" key="3">
    <source>
        <dbReference type="ARBA" id="ARBA00023159"/>
    </source>
</evidence>
<dbReference type="PROSITE" id="PS51063">
    <property type="entry name" value="HTH_CRP_2"/>
    <property type="match status" value="1"/>
</dbReference>
<evidence type="ECO:0000256" key="4">
    <source>
        <dbReference type="ARBA" id="ARBA00023163"/>
    </source>
</evidence>
<evidence type="ECO:0000259" key="6">
    <source>
        <dbReference type="PROSITE" id="PS51063"/>
    </source>
</evidence>
<keyword evidence="1" id="KW-0805">Transcription regulation</keyword>
<keyword evidence="3" id="KW-0010">Activator</keyword>
<name>A0ABW2PNN5_9BACL</name>
<dbReference type="InterPro" id="IPR018490">
    <property type="entry name" value="cNMP-bd_dom_sf"/>
</dbReference>